<proteinExistence type="predicted"/>
<dbReference type="RefSeq" id="WP_199017457.1">
    <property type="nucleotide sequence ID" value="NZ_JAELUP010000003.1"/>
</dbReference>
<dbReference type="Proteomes" id="UP000640274">
    <property type="component" value="Unassembled WGS sequence"/>
</dbReference>
<gene>
    <name evidence="1" type="ORF">JFN88_01160</name>
</gene>
<sequence>MMIQTDHRFRLQVRLLSEAVFSSGEKEPNLVQSKVLADPYGCVYLHAKTLKGQMKHQAFWLLKQYSLIDGARAKRFLYSIAELFGINIWELQKLHKEYKDIDNGNVKSLTDYISELLKGNRKLQALPGQGVMRLGHLELPEAVRSDIRKLISEQGHGEDPTNYYSYLTRHDLIEAQTNIRVGIQLEDGIVKDKMFTSCHTVKEGLLFYAPISLHGSVSDELVEDLTRIVYALKRIGSHIHRGRGEVETKFYRMKESSTMQGGIEWDELSSRANHK</sequence>
<comment type="caution">
    <text evidence="1">The sequence shown here is derived from an EMBL/GenBank/DDBJ whole genome shotgun (WGS) entry which is preliminary data.</text>
</comment>
<dbReference type="EMBL" id="JAELUP010000003">
    <property type="protein sequence ID" value="MBJ6359930.1"/>
    <property type="molecule type" value="Genomic_DNA"/>
</dbReference>
<keyword evidence="2" id="KW-1185">Reference proteome</keyword>
<evidence type="ECO:0000313" key="1">
    <source>
        <dbReference type="EMBL" id="MBJ6359930.1"/>
    </source>
</evidence>
<organism evidence="1 2">
    <name type="scientific">Paenibacillus roseus</name>
    <dbReference type="NCBI Taxonomy" id="2798579"/>
    <lineage>
        <taxon>Bacteria</taxon>
        <taxon>Bacillati</taxon>
        <taxon>Bacillota</taxon>
        <taxon>Bacilli</taxon>
        <taxon>Bacillales</taxon>
        <taxon>Paenibacillaceae</taxon>
        <taxon>Paenibacillus</taxon>
    </lineage>
</organism>
<name>A0A934J3U7_9BACL</name>
<evidence type="ECO:0000313" key="2">
    <source>
        <dbReference type="Proteomes" id="UP000640274"/>
    </source>
</evidence>
<reference evidence="1" key="1">
    <citation type="submission" date="2020-12" db="EMBL/GenBank/DDBJ databases">
        <authorList>
            <person name="Huq M.A."/>
        </authorList>
    </citation>
    <scope>NUCLEOTIDE SEQUENCE</scope>
    <source>
        <strain evidence="1">MAHUQ-46</strain>
    </source>
</reference>
<dbReference type="AlphaFoldDB" id="A0A934J3U7"/>
<accession>A0A934J3U7</accession>
<protein>
    <submittedName>
        <fullName evidence="1">Uncharacterized protein</fullName>
    </submittedName>
</protein>